<dbReference type="InterPro" id="IPR024983">
    <property type="entry name" value="CHAT_dom"/>
</dbReference>
<reference evidence="3" key="1">
    <citation type="submission" date="2021-03" db="EMBL/GenBank/DDBJ databases">
        <title>Streptomyces poriferae sp. nov., a novel marine sponge-derived Actinobacteria species with anti-MRSA activity.</title>
        <authorList>
            <person name="Sandoval-Powers M."/>
            <person name="Kralova S."/>
            <person name="Nguyen G.-S."/>
            <person name="Fawwal D."/>
            <person name="Degnes K."/>
            <person name="Klinkenberg G."/>
            <person name="Sletta H."/>
            <person name="Wentzel A."/>
            <person name="Liles M.R."/>
        </authorList>
    </citation>
    <scope>NUCLEOTIDE SEQUENCE</scope>
    <source>
        <strain evidence="3">DSM 41794</strain>
    </source>
</reference>
<evidence type="ECO:0000313" key="3">
    <source>
        <dbReference type="EMBL" id="MBO0512959.1"/>
    </source>
</evidence>
<feature type="domain" description="CHAT" evidence="2">
    <location>
        <begin position="82"/>
        <end position="351"/>
    </location>
</feature>
<dbReference type="EMBL" id="JAFLRJ010000127">
    <property type="protein sequence ID" value="MBO0512959.1"/>
    <property type="molecule type" value="Genomic_DNA"/>
</dbReference>
<organism evidence="3 4">
    <name type="scientific">Streptomyces beijiangensis</name>
    <dbReference type="NCBI Taxonomy" id="163361"/>
    <lineage>
        <taxon>Bacteria</taxon>
        <taxon>Bacillati</taxon>
        <taxon>Actinomycetota</taxon>
        <taxon>Actinomycetes</taxon>
        <taxon>Kitasatosporales</taxon>
        <taxon>Streptomycetaceae</taxon>
        <taxon>Streptomyces</taxon>
    </lineage>
</organism>
<evidence type="ECO:0000313" key="4">
    <source>
        <dbReference type="Proteomes" id="UP000664167"/>
    </source>
</evidence>
<evidence type="ECO:0000256" key="1">
    <source>
        <dbReference type="SAM" id="MobiDB-lite"/>
    </source>
</evidence>
<dbReference type="Proteomes" id="UP000664167">
    <property type="component" value="Unassembled WGS sequence"/>
</dbReference>
<gene>
    <name evidence="3" type="ORF">J0695_14230</name>
</gene>
<accession>A0A939JIV0</accession>
<protein>
    <submittedName>
        <fullName evidence="3">CHAT domain-containing protein</fullName>
    </submittedName>
</protein>
<proteinExistence type="predicted"/>
<keyword evidence="4" id="KW-1185">Reference proteome</keyword>
<dbReference type="Pfam" id="PF12770">
    <property type="entry name" value="CHAT"/>
    <property type="match status" value="1"/>
</dbReference>
<name>A0A939JIV0_9ACTN</name>
<dbReference type="Gene3D" id="1.25.40.10">
    <property type="entry name" value="Tetratricopeptide repeat domain"/>
    <property type="match status" value="3"/>
</dbReference>
<dbReference type="InterPro" id="IPR011990">
    <property type="entry name" value="TPR-like_helical_dom_sf"/>
</dbReference>
<evidence type="ECO:0000259" key="2">
    <source>
        <dbReference type="Pfam" id="PF12770"/>
    </source>
</evidence>
<feature type="region of interest" description="Disordered" evidence="1">
    <location>
        <begin position="1771"/>
        <end position="1790"/>
    </location>
</feature>
<comment type="caution">
    <text evidence="3">The sequence shown here is derived from an EMBL/GenBank/DDBJ whole genome shotgun (WGS) entry which is preliminary data.</text>
</comment>
<sequence length="1846" mass="200993">MTGMQRYEELRIRVRGIGPGRYLVLANGPVSAADIIGIGGEPAAYRARFEQLVSAEMGEEPYGNEPVTSQLRELGRDVFGLLFGPALTDALARSLDQVQEHRPPSGIRLRFDLPAELRELPVEALTAPAVLPYQSMGLNHLFSLARTLHGSPPGQRLPDPLEEPAHIRLLVAVASPTGDGLGPVQSAPELEALGQRLPEVAVQLDVLRKTTRRGLEEALAEQPDRPTILLLIAHGTYDDARGEGCVYLESEDGSADRIPGHLLSGMLVRAPQLRLVVLNLCSGAGSSPVEPYSGLAQALVGRGMPAVVAMHGAVSEGASAAFSPALLQAVCTNRTIDEAVGTARRFIADLPGHTAIEWTTPVLFVHEAYRHGWLFKAREIRDDPEPGLDPLSEGAAALRAYQEKPGNVSPDDIMAAARFLRDGGDWDRVRRMTQHQFRKFARERGALRDEAAVEMAWPDIEQLCRMLAADQETDGQVALVGAALRGKAHAELAECLTAEAAGAVRLGGLLDEARQAEASGDWTGAHRCYTAVLSERPGGFRDADERLAVATEEVDLAACCTAADLARAEGAWSVAAEGYARLLARRPDGYGDAAALAAYCTGRDAELEERWAEAVLSYESCADHLDTKARAAYARGRQAADTDQWASAQGEFAQAAEDVDACRWRRYCEGRIAEDEGRWAAAAEVFGEDPEFRDSAVRALSARARAAADEEAWPEALSALEELRGLGEDVEARLADVHRAVYARAEAAEEDEEWPGVVGFCLMLPPEWPGAARRLRYANGRIAQDAGDWTQAAELYEPVVSLFSEELGASPYKDSVARMDYAHGRAREAREAWADAARHFALVPSHAFDCADRLLYSRGRDADAEGDWDGVIDGFGRLPDSYRGDDVGARRRFARARLAERQGEWGAVLSHLDGIPDEARAGVIGLLRRKAGGRQAEQAGDWAAALSLYASGGEADEELGRLREYARGRAHACRGAWTEALAAYAGLPDSYEDVETRSDYVRARLAEPDSADPDGWRTANEAYGLLPADFEDVAQRAAYARIRLAEAEEDWHLVALIAGELGSYRDADTLGDYAVARLAEAAGDWQEAADAYGRCAGRRDATGRRAYTRGRALDGAGQWSAAIEAYGPARGVVEQAEPRWRRLRRLMDVLPWADGLAGEVLVADRCTLRDETFPYQALRSAGITPGSPSEKVKEATYTLMEQGAMSWQARVAWDRLRIPAQRMQLDALLYQVREPRQLREELSRIQPGDAGQLLDDLCRKLPDDAPLLVCLARDREEAIGLWEERLRAAPDDMDTLHALTVARYWEAQELEESGAWEHAAVSWEFALAYAAALISADGYWVRWLKARSACYRQAVAPEDAGALRWELGRHFAARIASYSARHLAAGRTQQVRAHQGLAAAFEIELDSAGALREVGGLPLRDGTGDTLAAGPGYLRMMGLEGELARFVADLDQAGQQGTGVGEQALRDLRCAFSELAPAFTAFGRERFEQANSLLPDGVSLRDLPPECGGGHQDSGADCADCAAFLRDNPAYAALPGRRTRLVQDTVDLAVRTHLVLARTALAHGEQGLPRARDEWTAAIAVSVRAAVAARTKKAILRMVLGRAEVLAEESGERMGDCLDEAVVLVESALPLLRPLSSNDRGRLEAKLSDLLSFRGVWRGYTCADYGMPRDQRGSEDDLRRSLVLNPESVRARNNLVRGLVFGRATRIPHEHQAERLSVLREALGLLDEGLERVPTYARYWDTLGEILEDLEAPLLSRLSPRELGEQIARAGAETERARGNPRSRAGELAAEAAGRQQDGDLWGALHCLVRATRIDRTNATVRHDLMSVIDGLLASFHAADAEGTAP</sequence>
<dbReference type="SUPFAM" id="SSF48452">
    <property type="entry name" value="TPR-like"/>
    <property type="match status" value="1"/>
</dbReference>